<evidence type="ECO:0008006" key="10">
    <source>
        <dbReference type="Google" id="ProtNLM"/>
    </source>
</evidence>
<evidence type="ECO:0000256" key="4">
    <source>
        <dbReference type="ARBA" id="ARBA00022989"/>
    </source>
</evidence>
<evidence type="ECO:0000313" key="8">
    <source>
        <dbReference type="EMBL" id="PWG64331.1"/>
    </source>
</evidence>
<evidence type="ECO:0000256" key="2">
    <source>
        <dbReference type="ARBA" id="ARBA00008034"/>
    </source>
</evidence>
<evidence type="ECO:0000256" key="5">
    <source>
        <dbReference type="ARBA" id="ARBA00023136"/>
    </source>
</evidence>
<dbReference type="InterPro" id="IPR001626">
    <property type="entry name" value="ABC_TroCD"/>
</dbReference>
<keyword evidence="6" id="KW-0813">Transport</keyword>
<keyword evidence="9" id="KW-1185">Reference proteome</keyword>
<feature type="transmembrane region" description="Helical" evidence="7">
    <location>
        <begin position="96"/>
        <end position="115"/>
    </location>
</feature>
<evidence type="ECO:0000256" key="7">
    <source>
        <dbReference type="SAM" id="Phobius"/>
    </source>
</evidence>
<dbReference type="Gene3D" id="1.10.3470.10">
    <property type="entry name" value="ABC transporter involved in vitamin B12 uptake, BtuC"/>
    <property type="match status" value="1"/>
</dbReference>
<feature type="transmembrane region" description="Helical" evidence="7">
    <location>
        <begin position="41"/>
        <end position="59"/>
    </location>
</feature>
<sequence>MDFLDALVSQGFLRNALLAGVLASIGCGLMGPYVVVRRLGYLAGGIAHAVLGAVGLAYFSGWPPLLGAAVGAVLAALLLGTVSLRWRAQADTLISALWACGMAAGVLLIARTPGYNVDLMSFLFGNILLVSRTDLWLMAGLDVLLLAAVALWYRQFLAVCLDEEFAALRGIRVTVFYLLLLCLVALTAVLLIQVVGLVLVIALLSLPAAVASHWTRSLAGMMALATAVALVLNTGGLALSYRTDLPSGAVIVLLTGAAFLASTAISALRRGQ</sequence>
<feature type="transmembrane region" description="Helical" evidence="7">
    <location>
        <begin position="65"/>
        <end position="84"/>
    </location>
</feature>
<evidence type="ECO:0000256" key="3">
    <source>
        <dbReference type="ARBA" id="ARBA00022692"/>
    </source>
</evidence>
<feature type="transmembrane region" description="Helical" evidence="7">
    <location>
        <begin position="135"/>
        <end position="153"/>
    </location>
</feature>
<comment type="similarity">
    <text evidence="2 6">Belongs to the ABC-3 integral membrane protein family.</text>
</comment>
<keyword evidence="5 7" id="KW-0472">Membrane</keyword>
<feature type="transmembrane region" description="Helical" evidence="7">
    <location>
        <begin position="12"/>
        <end position="34"/>
    </location>
</feature>
<keyword evidence="3 6" id="KW-0812">Transmembrane</keyword>
<evidence type="ECO:0000313" key="9">
    <source>
        <dbReference type="Proteomes" id="UP000245474"/>
    </source>
</evidence>
<evidence type="ECO:0000256" key="6">
    <source>
        <dbReference type="RuleBase" id="RU003943"/>
    </source>
</evidence>
<feature type="transmembrane region" description="Helical" evidence="7">
    <location>
        <begin position="218"/>
        <end position="241"/>
    </location>
</feature>
<protein>
    <recommendedName>
        <fullName evidence="10">Metal ABC transporter permease</fullName>
    </recommendedName>
</protein>
<dbReference type="AlphaFoldDB" id="A0A2U2N538"/>
<organism evidence="8 9">
    <name type="scientific">Sediminicurvatus halobius</name>
    <dbReference type="NCBI Taxonomy" id="2182432"/>
    <lineage>
        <taxon>Bacteria</taxon>
        <taxon>Pseudomonadati</taxon>
        <taxon>Pseudomonadota</taxon>
        <taxon>Gammaproteobacteria</taxon>
        <taxon>Chromatiales</taxon>
        <taxon>Ectothiorhodospiraceae</taxon>
        <taxon>Sediminicurvatus</taxon>
    </lineage>
</organism>
<dbReference type="EMBL" id="QFFI01000006">
    <property type="protein sequence ID" value="PWG64331.1"/>
    <property type="molecule type" value="Genomic_DNA"/>
</dbReference>
<dbReference type="SUPFAM" id="SSF81345">
    <property type="entry name" value="ABC transporter involved in vitamin B12 uptake, BtuC"/>
    <property type="match status" value="1"/>
</dbReference>
<dbReference type="GO" id="GO:0010043">
    <property type="term" value="P:response to zinc ion"/>
    <property type="evidence" value="ECO:0007669"/>
    <property type="project" value="TreeGrafter"/>
</dbReference>
<dbReference type="RefSeq" id="WP_109677060.1">
    <property type="nucleotide sequence ID" value="NZ_CP086615.1"/>
</dbReference>
<dbReference type="GO" id="GO:0055085">
    <property type="term" value="P:transmembrane transport"/>
    <property type="evidence" value="ECO:0007669"/>
    <property type="project" value="InterPro"/>
</dbReference>
<dbReference type="Proteomes" id="UP000245474">
    <property type="component" value="Unassembled WGS sequence"/>
</dbReference>
<gene>
    <name evidence="8" type="ORF">DEM34_05465</name>
</gene>
<accession>A0A2U2N538</accession>
<dbReference type="Pfam" id="PF00950">
    <property type="entry name" value="ABC-3"/>
    <property type="match status" value="1"/>
</dbReference>
<comment type="caution">
    <text evidence="8">The sequence shown here is derived from an EMBL/GenBank/DDBJ whole genome shotgun (WGS) entry which is preliminary data.</text>
</comment>
<keyword evidence="4 7" id="KW-1133">Transmembrane helix</keyword>
<comment type="subcellular location">
    <subcellularLocation>
        <location evidence="6">Cell membrane</location>
        <topology evidence="6">Multi-pass membrane protein</topology>
    </subcellularLocation>
    <subcellularLocation>
        <location evidence="1">Membrane</location>
        <topology evidence="1">Multi-pass membrane protein</topology>
    </subcellularLocation>
</comment>
<name>A0A2U2N538_9GAMM</name>
<dbReference type="PANTHER" id="PTHR30477:SF18">
    <property type="entry name" value="METAL TRANSPORT SYSTEM MEMBRANE PROTEIN CT_417-RELATED"/>
    <property type="match status" value="1"/>
</dbReference>
<dbReference type="GO" id="GO:0043190">
    <property type="term" value="C:ATP-binding cassette (ABC) transporter complex"/>
    <property type="evidence" value="ECO:0007669"/>
    <property type="project" value="InterPro"/>
</dbReference>
<reference evidence="8 9" key="1">
    <citation type="submission" date="2018-05" db="EMBL/GenBank/DDBJ databases">
        <title>Spiribacter halobius sp. nov., a moderately halophilic bacterium isolated from marine solar saltern.</title>
        <authorList>
            <person name="Zheng W.-S."/>
            <person name="Lu D.-C."/>
            <person name="Du Z.-J."/>
        </authorList>
    </citation>
    <scope>NUCLEOTIDE SEQUENCE [LARGE SCALE GENOMIC DNA]</scope>
    <source>
        <strain evidence="8 9">E85</strain>
    </source>
</reference>
<proteinExistence type="inferred from homology"/>
<dbReference type="OrthoDB" id="9783937at2"/>
<feature type="transmembrane region" description="Helical" evidence="7">
    <location>
        <begin position="174"/>
        <end position="206"/>
    </location>
</feature>
<dbReference type="InterPro" id="IPR037294">
    <property type="entry name" value="ABC_BtuC-like"/>
</dbReference>
<evidence type="ECO:0000256" key="1">
    <source>
        <dbReference type="ARBA" id="ARBA00004141"/>
    </source>
</evidence>
<feature type="transmembrane region" description="Helical" evidence="7">
    <location>
        <begin position="248"/>
        <end position="268"/>
    </location>
</feature>
<dbReference type="PANTHER" id="PTHR30477">
    <property type="entry name" value="ABC-TRANSPORTER METAL-BINDING PROTEIN"/>
    <property type="match status" value="1"/>
</dbReference>